<dbReference type="Pfam" id="PF00514">
    <property type="entry name" value="Arm"/>
    <property type="match status" value="1"/>
</dbReference>
<evidence type="ECO:0000313" key="9">
    <source>
        <dbReference type="EMBL" id="KAK5623688.1"/>
    </source>
</evidence>
<dbReference type="Proteomes" id="UP001311232">
    <property type="component" value="Unassembled WGS sequence"/>
</dbReference>
<sequence length="567" mass="63005">MASDHCDSCSRSLRDFAERLRRVWGEFEYKLKEVFRGIVQCTCFGNAPERGTAQALSSLQLMYDDKIPVFNQRSLQALNRLAASQNADLQMTAAIYYSHISHHLNYPLPDAFLVPVMALLLSPDLDVQKTTSFTLVNLLVKNNVCKESVIEMGMLVPLLELFQSGDPTAQCHSSACVAMLASSELSRHAILVDGIIPLLALAKSYDPAVQQKAAWALLHLTQSDCSRRIICQAGAIPVLVLLLQCSNSEVQFYSCTALCNIAAIREHHPELLSIGAHLSKSLLTLMSSSVQKNSAQACRCLQSLSKNVWVQEQLMDCSCVLSLKALLKSLNAAWIESALTLMCTLSAHPPNCDILINEGLLREIGQLLHHPRSNSVLISLSCKIITDLCGACTDEQAVTESQCLSGLLRVLLSPSLSDETLLHVTLCLHHLMTWDGLRTKLSSSVTPEQVWRLVELSGQMRNSQLSYNSAAIIHMFKLTEDFLPLLRPHYSAVSKYLLLFLKTRDVKFQQLGISTIVKLKNDGDFSTVMTNGELEARLWNIHAQTEEMRQLLQMFQPPFPSSGQLFH</sequence>
<evidence type="ECO:0000256" key="8">
    <source>
        <dbReference type="PROSITE-ProRule" id="PRU00259"/>
    </source>
</evidence>
<protein>
    <recommendedName>
        <fullName evidence="7">Vacuolar protein 8</fullName>
    </recommendedName>
</protein>
<keyword evidence="5" id="KW-0472">Membrane</keyword>
<dbReference type="GO" id="GO:0005774">
    <property type="term" value="C:vacuolar membrane"/>
    <property type="evidence" value="ECO:0007669"/>
    <property type="project" value="UniProtKB-SubCell"/>
</dbReference>
<dbReference type="SUPFAM" id="SSF48371">
    <property type="entry name" value="ARM repeat"/>
    <property type="match status" value="1"/>
</dbReference>
<dbReference type="PROSITE" id="PS50176">
    <property type="entry name" value="ARM_REPEAT"/>
    <property type="match status" value="1"/>
</dbReference>
<accession>A0AAV9SRH6</accession>
<evidence type="ECO:0000256" key="6">
    <source>
        <dbReference type="ARBA" id="ARBA00023288"/>
    </source>
</evidence>
<dbReference type="PANTHER" id="PTHR47249:SF1">
    <property type="entry name" value="VACUOLAR PROTEIN 8"/>
    <property type="match status" value="1"/>
</dbReference>
<name>A0AAV9SRH6_9TELE</name>
<evidence type="ECO:0000256" key="3">
    <source>
        <dbReference type="ARBA" id="ARBA00022554"/>
    </source>
</evidence>
<dbReference type="GO" id="GO:0043495">
    <property type="term" value="F:protein-membrane adaptor activity"/>
    <property type="evidence" value="ECO:0007669"/>
    <property type="project" value="InterPro"/>
</dbReference>
<dbReference type="InterPro" id="IPR016024">
    <property type="entry name" value="ARM-type_fold"/>
</dbReference>
<comment type="similarity">
    <text evidence="2">Belongs to the beta-catenin family.</text>
</comment>
<comment type="subcellular location">
    <subcellularLocation>
        <location evidence="1">Vacuole membrane</location>
        <topology evidence="1">Lipid-anchor</topology>
    </subcellularLocation>
</comment>
<dbReference type="GO" id="GO:0071562">
    <property type="term" value="P:nucleus-vacuole junction assembly"/>
    <property type="evidence" value="ECO:0007669"/>
    <property type="project" value="InterPro"/>
</dbReference>
<gene>
    <name evidence="9" type="ORF">CRENBAI_008294</name>
</gene>
<dbReference type="Gene3D" id="1.25.10.10">
    <property type="entry name" value="Leucine-rich Repeat Variant"/>
    <property type="match status" value="2"/>
</dbReference>
<dbReference type="InterPro" id="IPR011989">
    <property type="entry name" value="ARM-like"/>
</dbReference>
<keyword evidence="6" id="KW-0449">Lipoprotein</keyword>
<proteinExistence type="inferred from homology"/>
<dbReference type="SMART" id="SM00185">
    <property type="entry name" value="ARM"/>
    <property type="match status" value="4"/>
</dbReference>
<evidence type="ECO:0000256" key="7">
    <source>
        <dbReference type="ARBA" id="ARBA00026209"/>
    </source>
</evidence>
<dbReference type="AlphaFoldDB" id="A0AAV9SRH6"/>
<dbReference type="InterPro" id="IPR000225">
    <property type="entry name" value="Armadillo"/>
</dbReference>
<evidence type="ECO:0000256" key="2">
    <source>
        <dbReference type="ARBA" id="ARBA00005462"/>
    </source>
</evidence>
<comment type="caution">
    <text evidence="9">The sequence shown here is derived from an EMBL/GenBank/DDBJ whole genome shotgun (WGS) entry which is preliminary data.</text>
</comment>
<evidence type="ECO:0000256" key="4">
    <source>
        <dbReference type="ARBA" id="ARBA00022737"/>
    </source>
</evidence>
<dbReference type="EMBL" id="JAHHUM010000018">
    <property type="protein sequence ID" value="KAK5623688.1"/>
    <property type="molecule type" value="Genomic_DNA"/>
</dbReference>
<organism evidence="9 10">
    <name type="scientific">Crenichthys baileyi</name>
    <name type="common">White River springfish</name>
    <dbReference type="NCBI Taxonomy" id="28760"/>
    <lineage>
        <taxon>Eukaryota</taxon>
        <taxon>Metazoa</taxon>
        <taxon>Chordata</taxon>
        <taxon>Craniata</taxon>
        <taxon>Vertebrata</taxon>
        <taxon>Euteleostomi</taxon>
        <taxon>Actinopterygii</taxon>
        <taxon>Neopterygii</taxon>
        <taxon>Teleostei</taxon>
        <taxon>Neoteleostei</taxon>
        <taxon>Acanthomorphata</taxon>
        <taxon>Ovalentaria</taxon>
        <taxon>Atherinomorphae</taxon>
        <taxon>Cyprinodontiformes</taxon>
        <taxon>Goodeidae</taxon>
        <taxon>Crenichthys</taxon>
    </lineage>
</organism>
<keyword evidence="10" id="KW-1185">Reference proteome</keyword>
<keyword evidence="4" id="KW-0677">Repeat</keyword>
<evidence type="ECO:0000313" key="10">
    <source>
        <dbReference type="Proteomes" id="UP001311232"/>
    </source>
</evidence>
<keyword evidence="3" id="KW-0926">Vacuole</keyword>
<evidence type="ECO:0000256" key="5">
    <source>
        <dbReference type="ARBA" id="ARBA00023136"/>
    </source>
</evidence>
<dbReference type="PANTHER" id="PTHR47249">
    <property type="entry name" value="VACUOLAR PROTEIN 8"/>
    <property type="match status" value="1"/>
</dbReference>
<feature type="repeat" description="ARM" evidence="8">
    <location>
        <begin position="234"/>
        <end position="276"/>
    </location>
</feature>
<evidence type="ECO:0000256" key="1">
    <source>
        <dbReference type="ARBA" id="ARBA00004592"/>
    </source>
</evidence>
<reference evidence="9 10" key="1">
    <citation type="submission" date="2021-06" db="EMBL/GenBank/DDBJ databases">
        <authorList>
            <person name="Palmer J.M."/>
        </authorList>
    </citation>
    <scope>NUCLEOTIDE SEQUENCE [LARGE SCALE GENOMIC DNA]</scope>
    <source>
        <strain evidence="9 10">MEX-2019</strain>
        <tissue evidence="9">Muscle</tissue>
    </source>
</reference>
<dbReference type="InterPro" id="IPR045156">
    <property type="entry name" value="Vac8"/>
</dbReference>